<comment type="caution">
    <text evidence="8">The sequence shown here is derived from an EMBL/GenBank/DDBJ whole genome shotgun (WGS) entry which is preliminary data.</text>
</comment>
<dbReference type="Gene3D" id="1.10.443.10">
    <property type="entry name" value="Intergrase catalytic core"/>
    <property type="match status" value="1"/>
</dbReference>
<feature type="domain" description="Core-binding (CB)" evidence="7">
    <location>
        <begin position="11"/>
        <end position="92"/>
    </location>
</feature>
<evidence type="ECO:0000256" key="5">
    <source>
        <dbReference type="PROSITE-ProRule" id="PRU01248"/>
    </source>
</evidence>
<dbReference type="InterPro" id="IPR044068">
    <property type="entry name" value="CB"/>
</dbReference>
<evidence type="ECO:0008006" key="10">
    <source>
        <dbReference type="Google" id="ProtNLM"/>
    </source>
</evidence>
<evidence type="ECO:0000313" key="8">
    <source>
        <dbReference type="EMBL" id="OAB72561.1"/>
    </source>
</evidence>
<dbReference type="PROSITE" id="PS51900">
    <property type="entry name" value="CB"/>
    <property type="match status" value="1"/>
</dbReference>
<evidence type="ECO:0000259" key="7">
    <source>
        <dbReference type="PROSITE" id="PS51900"/>
    </source>
</evidence>
<dbReference type="GO" id="GO:0003677">
    <property type="term" value="F:DNA binding"/>
    <property type="evidence" value="ECO:0007669"/>
    <property type="project" value="UniProtKB-UniRule"/>
</dbReference>
<dbReference type="PROSITE" id="PS51898">
    <property type="entry name" value="TYR_RECOMBINASE"/>
    <property type="match status" value="1"/>
</dbReference>
<dbReference type="InterPro" id="IPR002104">
    <property type="entry name" value="Integrase_catalytic"/>
</dbReference>
<evidence type="ECO:0000313" key="9">
    <source>
        <dbReference type="Proteomes" id="UP000077134"/>
    </source>
</evidence>
<dbReference type="Pfam" id="PF00589">
    <property type="entry name" value="Phage_integrase"/>
    <property type="match status" value="1"/>
</dbReference>
<keyword evidence="4" id="KW-0233">DNA recombination</keyword>
<feature type="domain" description="Tyr recombinase" evidence="6">
    <location>
        <begin position="108"/>
        <end position="282"/>
    </location>
</feature>
<dbReference type="InterPro" id="IPR011010">
    <property type="entry name" value="DNA_brk_join_enz"/>
</dbReference>
<dbReference type="InterPro" id="IPR050090">
    <property type="entry name" value="Tyrosine_recombinase_XerCD"/>
</dbReference>
<name>A0A167BXS6_9BACL</name>
<dbReference type="InterPro" id="IPR004107">
    <property type="entry name" value="Integrase_SAM-like_N"/>
</dbReference>
<evidence type="ECO:0000259" key="6">
    <source>
        <dbReference type="PROSITE" id="PS51898"/>
    </source>
</evidence>
<keyword evidence="2" id="KW-0229">DNA integration</keyword>
<dbReference type="Gene3D" id="1.10.150.130">
    <property type="match status" value="1"/>
</dbReference>
<accession>A0A167BXS6</accession>
<keyword evidence="9" id="KW-1185">Reference proteome</keyword>
<evidence type="ECO:0000256" key="1">
    <source>
        <dbReference type="ARBA" id="ARBA00008857"/>
    </source>
</evidence>
<dbReference type="PANTHER" id="PTHR30349">
    <property type="entry name" value="PHAGE INTEGRASE-RELATED"/>
    <property type="match status" value="1"/>
</dbReference>
<dbReference type="SUPFAM" id="SSF56349">
    <property type="entry name" value="DNA breaking-rejoining enzymes"/>
    <property type="match status" value="1"/>
</dbReference>
<dbReference type="GO" id="GO:0015074">
    <property type="term" value="P:DNA integration"/>
    <property type="evidence" value="ECO:0007669"/>
    <property type="project" value="UniProtKB-KW"/>
</dbReference>
<evidence type="ECO:0000256" key="4">
    <source>
        <dbReference type="ARBA" id="ARBA00023172"/>
    </source>
</evidence>
<reference evidence="8 9" key="1">
    <citation type="submission" date="2016-02" db="EMBL/GenBank/DDBJ databases">
        <title>Paenibacillus sp. LPB0068, isolated from Crassostrea gigas.</title>
        <authorList>
            <person name="Shin S.-K."/>
            <person name="Yi H."/>
        </authorList>
    </citation>
    <scope>NUCLEOTIDE SEQUENCE [LARGE SCALE GENOMIC DNA]</scope>
    <source>
        <strain evidence="8 9">LPB0068</strain>
    </source>
</reference>
<evidence type="ECO:0000256" key="2">
    <source>
        <dbReference type="ARBA" id="ARBA00022908"/>
    </source>
</evidence>
<sequence length="294" mass="33878">MFPELLQLQTAEEKIALQRLREGMKLKGYSTKTQKAYMGHAERYLRMLPVPLKDAELKHTRAYLLNLHEESRSSSYVNQAVSALRFWHVTVLGRSDPNLRIRPKRQKKLPVVLSTIEVSKILKSVQHMKHRTLLALIYSSGIRIGEAVRLTKQDIDPERRTIHIRQGKGGKDRFTVLSTAAYDLLQNYMKNQPIIKYLFPGGKGLDHHITERSVQQVFERAIRKAGISKPATVHTLRHSFATHLLENGTDLRYIQELLGHASSKTTEIYTHVSIKDIRRIQSPLDRMIGFEEDE</sequence>
<dbReference type="InterPro" id="IPR013762">
    <property type="entry name" value="Integrase-like_cat_sf"/>
</dbReference>
<comment type="similarity">
    <text evidence="1">Belongs to the 'phage' integrase family.</text>
</comment>
<dbReference type="AlphaFoldDB" id="A0A167BXS6"/>
<dbReference type="PANTHER" id="PTHR30349:SF64">
    <property type="entry name" value="PROPHAGE INTEGRASE INTD-RELATED"/>
    <property type="match status" value="1"/>
</dbReference>
<dbReference type="OrthoDB" id="9801717at2"/>
<dbReference type="InterPro" id="IPR010998">
    <property type="entry name" value="Integrase_recombinase_N"/>
</dbReference>
<protein>
    <recommendedName>
        <fullName evidence="10">Integrase</fullName>
    </recommendedName>
</protein>
<dbReference type="STRING" id="1763538.LPB68_10235"/>
<dbReference type="EMBL" id="LSFN01000035">
    <property type="protein sequence ID" value="OAB72561.1"/>
    <property type="molecule type" value="Genomic_DNA"/>
</dbReference>
<dbReference type="Proteomes" id="UP000077134">
    <property type="component" value="Unassembled WGS sequence"/>
</dbReference>
<keyword evidence="3 5" id="KW-0238">DNA-binding</keyword>
<dbReference type="GO" id="GO:0006310">
    <property type="term" value="P:DNA recombination"/>
    <property type="evidence" value="ECO:0007669"/>
    <property type="project" value="UniProtKB-KW"/>
</dbReference>
<evidence type="ECO:0000256" key="3">
    <source>
        <dbReference type="ARBA" id="ARBA00023125"/>
    </source>
</evidence>
<dbReference type="Pfam" id="PF13495">
    <property type="entry name" value="Phage_int_SAM_4"/>
    <property type="match status" value="1"/>
</dbReference>
<organism evidence="8 9">
    <name type="scientific">Paenibacillus crassostreae</name>
    <dbReference type="NCBI Taxonomy" id="1763538"/>
    <lineage>
        <taxon>Bacteria</taxon>
        <taxon>Bacillati</taxon>
        <taxon>Bacillota</taxon>
        <taxon>Bacilli</taxon>
        <taxon>Bacillales</taxon>
        <taxon>Paenibacillaceae</taxon>
        <taxon>Paenibacillus</taxon>
    </lineage>
</organism>
<gene>
    <name evidence="8" type="ORF">PNBC_16680</name>
</gene>
<proteinExistence type="inferred from homology"/>